<reference evidence="1" key="1">
    <citation type="submission" date="2018-05" db="EMBL/GenBank/DDBJ databases">
        <authorList>
            <person name="Lanie J.A."/>
            <person name="Ng W.-L."/>
            <person name="Kazmierczak K.M."/>
            <person name="Andrzejewski T.M."/>
            <person name="Davidsen T.M."/>
            <person name="Wayne K.J."/>
            <person name="Tettelin H."/>
            <person name="Glass J.I."/>
            <person name="Rusch D."/>
            <person name="Podicherti R."/>
            <person name="Tsui H.-C.T."/>
            <person name="Winkler M.E."/>
        </authorList>
    </citation>
    <scope>NUCLEOTIDE SEQUENCE</scope>
</reference>
<dbReference type="AlphaFoldDB" id="A0A381XW54"/>
<sequence>MMMPILSIAILILLSCCETGFDKTDVFIDSDSLTRNNGIIYYRGEKFTGCLYDKYHNETQKSSISFKNGVRHGIAKVWYTNFQLKSIKYYRHGKPVGIHKGYWDTGAKRFLYRYKHGTQHGTQIEWHENGNISQRNRIKNGQLSGIQQGWREDGDLKFNFTYIDGKRYGFLGTTLCVPTE</sequence>
<organism evidence="1">
    <name type="scientific">marine metagenome</name>
    <dbReference type="NCBI Taxonomy" id="408172"/>
    <lineage>
        <taxon>unclassified sequences</taxon>
        <taxon>metagenomes</taxon>
        <taxon>ecological metagenomes</taxon>
    </lineage>
</organism>
<name>A0A381XW54_9ZZZZ</name>
<accession>A0A381XW54</accession>
<gene>
    <name evidence="1" type="ORF">METZ01_LOCUS121566</name>
</gene>
<dbReference type="EMBL" id="UINC01016517">
    <property type="protein sequence ID" value="SVA68712.1"/>
    <property type="molecule type" value="Genomic_DNA"/>
</dbReference>
<dbReference type="SUPFAM" id="SSF82185">
    <property type="entry name" value="Histone H3 K4-specific methyltransferase SET7/9 N-terminal domain"/>
    <property type="match status" value="1"/>
</dbReference>
<evidence type="ECO:0000313" key="1">
    <source>
        <dbReference type="EMBL" id="SVA68712.1"/>
    </source>
</evidence>
<evidence type="ECO:0008006" key="2">
    <source>
        <dbReference type="Google" id="ProtNLM"/>
    </source>
</evidence>
<protein>
    <recommendedName>
        <fullName evidence="2">Toxin-antitoxin system YwqK family antitoxin</fullName>
    </recommendedName>
</protein>
<dbReference type="Gene3D" id="2.20.110.10">
    <property type="entry name" value="Histone H3 K4-specific methyltransferase SET7/9 N-terminal domain"/>
    <property type="match status" value="2"/>
</dbReference>
<proteinExistence type="predicted"/>